<reference evidence="4" key="1">
    <citation type="submission" date="2019-09" db="EMBL/GenBank/DDBJ databases">
        <title>Organ-specific transcriptomic study of the physiology of the cattle tick, Rhipicephalus microplus.</title>
        <authorList>
            <person name="Tirloni L."/>
            <person name="Braz G."/>
            <person name="Gandara A.C.P."/>
            <person name="Sabadin G.A."/>
            <person name="da Silva R.M."/>
            <person name="Guizzo M.G."/>
            <person name="Machado J.A."/>
            <person name="Costa E.P."/>
            <person name="Gomes H.F."/>
            <person name="Moraes J."/>
            <person name="Mota M.B.S."/>
            <person name="Mesquita R.D."/>
            <person name="Alvarenga P.H."/>
            <person name="Alves F."/>
            <person name="Seixas A."/>
            <person name="da Fonseca R.N."/>
            <person name="Fogaca A."/>
            <person name="Logullo C."/>
            <person name="Tanaka A."/>
            <person name="Daffre S."/>
            <person name="Termignoni C."/>
            <person name="Vaz I.S.Jr."/>
            <person name="Oliveira P.L."/>
            <person name="Ribeiro J.M."/>
        </authorList>
    </citation>
    <scope>NUCLEOTIDE SEQUENCE</scope>
    <source>
        <strain evidence="4">Porto Alegre</strain>
    </source>
</reference>
<feature type="chain" id="PRO_5026865655" evidence="2">
    <location>
        <begin position="20"/>
        <end position="167"/>
    </location>
</feature>
<dbReference type="AlphaFoldDB" id="A0A6M2CYZ1"/>
<dbReference type="InterPro" id="IPR028996">
    <property type="entry name" value="GM2-AP"/>
</dbReference>
<feature type="domain" description="MD-2-related lipid-recognition" evidence="3">
    <location>
        <begin position="26"/>
        <end position="162"/>
    </location>
</feature>
<dbReference type="OrthoDB" id="6510912at2759"/>
<dbReference type="SMART" id="SM00737">
    <property type="entry name" value="ML"/>
    <property type="match status" value="1"/>
</dbReference>
<dbReference type="GO" id="GO:0008047">
    <property type="term" value="F:enzyme activator activity"/>
    <property type="evidence" value="ECO:0007669"/>
    <property type="project" value="InterPro"/>
</dbReference>
<dbReference type="InterPro" id="IPR003172">
    <property type="entry name" value="ML_dom"/>
</dbReference>
<feature type="signal peptide" evidence="2">
    <location>
        <begin position="1"/>
        <end position="19"/>
    </location>
</feature>
<accession>A0A6M2CYZ1</accession>
<dbReference type="Gene3D" id="2.70.220.10">
    <property type="entry name" value="Ganglioside GM2 activator"/>
    <property type="match status" value="1"/>
</dbReference>
<evidence type="ECO:0000256" key="1">
    <source>
        <dbReference type="ARBA" id="ARBA00022729"/>
    </source>
</evidence>
<sequence>MFSMITGAFVLALLKLVAGSTQTPNATYCSGNSEDVITMKDLTIYNAAIGEEMSFEYTLEVSREVDDDPLALFSMTAEGGGVPCYENIGSCIYSLCHGTTEVEKRMGAPWNNTCPIPAGSYYTYLNLTIPADAKLFLKGPYLQIKVEYVDSEDDLGCIKFNVVLEEA</sequence>
<dbReference type="PANTHER" id="PTHR17357">
    <property type="entry name" value="GM2 GANGLIOSIDE ACTIVATOR PROTEIN"/>
    <property type="match status" value="1"/>
</dbReference>
<organism evidence="4">
    <name type="scientific">Rhipicephalus microplus</name>
    <name type="common">Cattle tick</name>
    <name type="synonym">Boophilus microplus</name>
    <dbReference type="NCBI Taxonomy" id="6941"/>
    <lineage>
        <taxon>Eukaryota</taxon>
        <taxon>Metazoa</taxon>
        <taxon>Ecdysozoa</taxon>
        <taxon>Arthropoda</taxon>
        <taxon>Chelicerata</taxon>
        <taxon>Arachnida</taxon>
        <taxon>Acari</taxon>
        <taxon>Parasitiformes</taxon>
        <taxon>Ixodida</taxon>
        <taxon>Ixodoidea</taxon>
        <taxon>Ixodidae</taxon>
        <taxon>Rhipicephalinae</taxon>
        <taxon>Rhipicephalus</taxon>
        <taxon>Boophilus</taxon>
    </lineage>
</organism>
<protein>
    <submittedName>
        <fullName evidence="4">Putative immunoglobulin-binding protein</fullName>
    </submittedName>
</protein>
<evidence type="ECO:0000256" key="2">
    <source>
        <dbReference type="SAM" id="SignalP"/>
    </source>
</evidence>
<dbReference type="GO" id="GO:0009898">
    <property type="term" value="C:cytoplasmic side of plasma membrane"/>
    <property type="evidence" value="ECO:0007669"/>
    <property type="project" value="TreeGrafter"/>
</dbReference>
<evidence type="ECO:0000313" key="4">
    <source>
        <dbReference type="EMBL" id="NOV38876.1"/>
    </source>
</evidence>
<dbReference type="InterPro" id="IPR036846">
    <property type="entry name" value="GM2-AP_sf"/>
</dbReference>
<proteinExistence type="predicted"/>
<evidence type="ECO:0000259" key="3">
    <source>
        <dbReference type="SMART" id="SM00737"/>
    </source>
</evidence>
<dbReference type="GO" id="GO:0006689">
    <property type="term" value="P:ganglioside catabolic process"/>
    <property type="evidence" value="ECO:0007669"/>
    <property type="project" value="InterPro"/>
</dbReference>
<dbReference type="PANTHER" id="PTHR17357:SF0">
    <property type="entry name" value="GANGLIOSIDE GM2 ACTIVATOR"/>
    <property type="match status" value="1"/>
</dbReference>
<keyword evidence="1 2" id="KW-0732">Signal</keyword>
<dbReference type="SUPFAM" id="SSF63707">
    <property type="entry name" value="Ganglioside M2 (gm2) activator"/>
    <property type="match status" value="1"/>
</dbReference>
<dbReference type="GO" id="GO:0005319">
    <property type="term" value="F:lipid transporter activity"/>
    <property type="evidence" value="ECO:0007669"/>
    <property type="project" value="TreeGrafter"/>
</dbReference>
<dbReference type="VEuPathDB" id="VectorBase:LOC119165743"/>
<dbReference type="Pfam" id="PF02221">
    <property type="entry name" value="E1_DerP2_DerF2"/>
    <property type="match status" value="1"/>
</dbReference>
<name>A0A6M2CYZ1_RHIMP</name>
<dbReference type="EMBL" id="GHWJ01006139">
    <property type="protein sequence ID" value="NOV38876.1"/>
    <property type="molecule type" value="Transcribed_RNA"/>
</dbReference>